<accession>A0ABQ8SVM6</accession>
<gene>
    <name evidence="1" type="ORF">ANN_14176</name>
</gene>
<dbReference type="Proteomes" id="UP001148838">
    <property type="component" value="Unassembled WGS sequence"/>
</dbReference>
<protein>
    <submittedName>
        <fullName evidence="1">Uncharacterized protein</fullName>
    </submittedName>
</protein>
<keyword evidence="2" id="KW-1185">Reference proteome</keyword>
<proteinExistence type="predicted"/>
<comment type="caution">
    <text evidence="1">The sequence shown here is derived from an EMBL/GenBank/DDBJ whole genome shotgun (WGS) entry which is preliminary data.</text>
</comment>
<organism evidence="1 2">
    <name type="scientific">Periplaneta americana</name>
    <name type="common">American cockroach</name>
    <name type="synonym">Blatta americana</name>
    <dbReference type="NCBI Taxonomy" id="6978"/>
    <lineage>
        <taxon>Eukaryota</taxon>
        <taxon>Metazoa</taxon>
        <taxon>Ecdysozoa</taxon>
        <taxon>Arthropoda</taxon>
        <taxon>Hexapoda</taxon>
        <taxon>Insecta</taxon>
        <taxon>Pterygota</taxon>
        <taxon>Neoptera</taxon>
        <taxon>Polyneoptera</taxon>
        <taxon>Dictyoptera</taxon>
        <taxon>Blattodea</taxon>
        <taxon>Blattoidea</taxon>
        <taxon>Blattidae</taxon>
        <taxon>Blattinae</taxon>
        <taxon>Periplaneta</taxon>
    </lineage>
</organism>
<reference evidence="1 2" key="1">
    <citation type="journal article" date="2022" name="Allergy">
        <title>Genome assembly and annotation of Periplaneta americana reveal a comprehensive cockroach allergen profile.</title>
        <authorList>
            <person name="Wang L."/>
            <person name="Xiong Q."/>
            <person name="Saelim N."/>
            <person name="Wang L."/>
            <person name="Nong W."/>
            <person name="Wan A.T."/>
            <person name="Shi M."/>
            <person name="Liu X."/>
            <person name="Cao Q."/>
            <person name="Hui J.H.L."/>
            <person name="Sookrung N."/>
            <person name="Leung T.F."/>
            <person name="Tungtrongchitr A."/>
            <person name="Tsui S.K.W."/>
        </authorList>
    </citation>
    <scope>NUCLEOTIDE SEQUENCE [LARGE SCALE GENOMIC DNA]</scope>
    <source>
        <strain evidence="1">PWHHKU_190912</strain>
    </source>
</reference>
<evidence type="ECO:0000313" key="2">
    <source>
        <dbReference type="Proteomes" id="UP001148838"/>
    </source>
</evidence>
<name>A0ABQ8SVM6_PERAM</name>
<dbReference type="EMBL" id="JAJSOF020000019">
    <property type="protein sequence ID" value="KAJ4438237.1"/>
    <property type="molecule type" value="Genomic_DNA"/>
</dbReference>
<sequence length="175" mass="18640">MAGLCEGGNEPPGSLKANAMIAIETTTVVFLLRCILTSSMFKLSDENRNTLHGLPASLTDSYTLQVADRGDDLQIWRVSANILNKQSWTADKEWSSSLGVGRRANNPSPLMLGDLNIISSLGEMGTSAEAGSAAQRSPSRQAGSLLLGAGSHRSRLFTCMGPVPTQHRDALGELR</sequence>
<evidence type="ECO:0000313" key="1">
    <source>
        <dbReference type="EMBL" id="KAJ4438237.1"/>
    </source>
</evidence>